<dbReference type="Proteomes" id="UP000189933">
    <property type="component" value="Unassembled WGS sequence"/>
</dbReference>
<dbReference type="InterPro" id="IPR014628">
    <property type="entry name" value="Man6P_isomerase_Firm_short"/>
</dbReference>
<organism evidence="5 6">
    <name type="scientific">Carboxydocella sporoproducens DSM 16521</name>
    <dbReference type="NCBI Taxonomy" id="1121270"/>
    <lineage>
        <taxon>Bacteria</taxon>
        <taxon>Bacillati</taxon>
        <taxon>Bacillota</taxon>
        <taxon>Clostridia</taxon>
        <taxon>Eubacteriales</taxon>
        <taxon>Clostridiales Family XVI. Incertae Sedis</taxon>
        <taxon>Carboxydocella</taxon>
    </lineage>
</organism>
<evidence type="ECO:0000313" key="6">
    <source>
        <dbReference type="Proteomes" id="UP000189933"/>
    </source>
</evidence>
<dbReference type="PIRSF" id="PIRSF036894">
    <property type="entry name" value="PMI_Firm_short"/>
    <property type="match status" value="1"/>
</dbReference>
<dbReference type="GO" id="GO:0005975">
    <property type="term" value="P:carbohydrate metabolic process"/>
    <property type="evidence" value="ECO:0007669"/>
    <property type="project" value="InterPro"/>
</dbReference>
<dbReference type="Gene3D" id="2.60.120.10">
    <property type="entry name" value="Jelly Rolls"/>
    <property type="match status" value="1"/>
</dbReference>
<feature type="binding site" evidence="3">
    <location>
        <position position="61"/>
    </location>
    <ligand>
        <name>Zn(2+)</name>
        <dbReference type="ChEBI" id="CHEBI:29105"/>
    </ligand>
</feature>
<dbReference type="PANTHER" id="PTHR42742">
    <property type="entry name" value="TRANSCRIPTIONAL REPRESSOR MPRA"/>
    <property type="match status" value="1"/>
</dbReference>
<keyword evidence="5" id="KW-0413">Isomerase</keyword>
<evidence type="ECO:0000256" key="4">
    <source>
        <dbReference type="PIRSR" id="PIRSR036894-2"/>
    </source>
</evidence>
<dbReference type="PANTHER" id="PTHR42742:SF3">
    <property type="entry name" value="FRUCTOKINASE"/>
    <property type="match status" value="1"/>
</dbReference>
<feature type="binding site" evidence="3">
    <location>
        <position position="78"/>
    </location>
    <ligand>
        <name>Zn(2+)</name>
        <dbReference type="ChEBI" id="CHEBI:29105"/>
    </ligand>
</feature>
<comment type="cofactor">
    <cofactor evidence="3">
        <name>Zn(2+)</name>
        <dbReference type="ChEBI" id="CHEBI:29105"/>
    </cofactor>
    <text evidence="3">Binds 1 zinc ion per subunit.</text>
</comment>
<evidence type="ECO:0000256" key="3">
    <source>
        <dbReference type="PIRSR" id="PIRSR036894-1"/>
    </source>
</evidence>
<evidence type="ECO:0000313" key="5">
    <source>
        <dbReference type="EMBL" id="SJZ97761.1"/>
    </source>
</evidence>
<reference evidence="6" key="1">
    <citation type="submission" date="2017-02" db="EMBL/GenBank/DDBJ databases">
        <authorList>
            <person name="Varghese N."/>
            <person name="Submissions S."/>
        </authorList>
    </citation>
    <scope>NUCLEOTIDE SEQUENCE [LARGE SCALE GENOMIC DNA]</scope>
    <source>
        <strain evidence="6">DSM 16521</strain>
    </source>
</reference>
<dbReference type="InterPro" id="IPR014710">
    <property type="entry name" value="RmlC-like_jellyroll"/>
</dbReference>
<dbReference type="AlphaFoldDB" id="A0A1T4Q2M7"/>
<feature type="active site" evidence="4">
    <location>
        <position position="156"/>
    </location>
</feature>
<feature type="binding site" evidence="3">
    <location>
        <position position="136"/>
    </location>
    <ligand>
        <name>Zn(2+)</name>
        <dbReference type="ChEBI" id="CHEBI:29105"/>
    </ligand>
</feature>
<sequence length="269" mass="30354">MSILPVQPELKETLWGGTWFWRQGLHQEGRRRIGEMWYTVPGMPLMVKFIDAAAPLSLQVHPGDAQAWQREGKRGKTEAWYIWSTEPGAYIYYGFQRPVEKKEVEAAIRAGQLEKLVKKVKVRAGDMIFVPPGTIHAIGAGVRLVEVQTAVDLTYRLYDWGRGRKLQIEKGLALLNTAAVEENIVVSTLERQLTELHCPAFRLQKLNLQGQMQLSPGGSWFFLVGLKGEGQLSSGRWLYQVKPGTVYWLDSTPVWLGGKIEVLILNGNI</sequence>
<keyword evidence="2 3" id="KW-0862">Zinc</keyword>
<evidence type="ECO:0000256" key="2">
    <source>
        <dbReference type="ARBA" id="ARBA00022833"/>
    </source>
</evidence>
<dbReference type="EMBL" id="FUXM01000015">
    <property type="protein sequence ID" value="SJZ97761.1"/>
    <property type="molecule type" value="Genomic_DNA"/>
</dbReference>
<gene>
    <name evidence="5" type="ORF">SAMN02745885_01508</name>
</gene>
<keyword evidence="1 3" id="KW-0479">Metal-binding</keyword>
<proteinExistence type="predicted"/>
<accession>A0A1T4Q2M7</accession>
<evidence type="ECO:0000256" key="1">
    <source>
        <dbReference type="ARBA" id="ARBA00022723"/>
    </source>
</evidence>
<dbReference type="GO" id="GO:0004476">
    <property type="term" value="F:mannose-6-phosphate isomerase activity"/>
    <property type="evidence" value="ECO:0007669"/>
    <property type="project" value="InterPro"/>
</dbReference>
<dbReference type="OrthoDB" id="9808275at2"/>
<dbReference type="InterPro" id="IPR051804">
    <property type="entry name" value="Carb_Metab_Reg_Kinase/Isom"/>
</dbReference>
<protein>
    <submittedName>
        <fullName evidence="5">Mannose-6-phosphate isomerase</fullName>
    </submittedName>
</protein>
<dbReference type="RefSeq" id="WP_078665571.1">
    <property type="nucleotide sequence ID" value="NZ_FUXM01000015.1"/>
</dbReference>
<keyword evidence="6" id="KW-1185">Reference proteome</keyword>
<name>A0A1T4Q2M7_9FIRM</name>
<dbReference type="CDD" id="cd07010">
    <property type="entry name" value="cupin_PMI_type_I_N_bac"/>
    <property type="match status" value="1"/>
</dbReference>
<dbReference type="InterPro" id="IPR011051">
    <property type="entry name" value="RmlC_Cupin_sf"/>
</dbReference>
<dbReference type="SUPFAM" id="SSF51182">
    <property type="entry name" value="RmlC-like cupins"/>
    <property type="match status" value="1"/>
</dbReference>
<dbReference type="GO" id="GO:0046872">
    <property type="term" value="F:metal ion binding"/>
    <property type="evidence" value="ECO:0007669"/>
    <property type="project" value="UniProtKB-KW"/>
</dbReference>